<keyword evidence="1" id="KW-1133">Transmembrane helix</keyword>
<dbReference type="RefSeq" id="WP_259870093.1">
    <property type="nucleotide sequence ID" value="NZ_JAMQJZ010000024.1"/>
</dbReference>
<proteinExistence type="predicted"/>
<dbReference type="AlphaFoldDB" id="A0A9X3WPC4"/>
<keyword evidence="3" id="KW-1185">Reference proteome</keyword>
<accession>A0A9X3WPC4</accession>
<reference evidence="2" key="1">
    <citation type="submission" date="2022-06" db="EMBL/GenBank/DDBJ databases">
        <title>Aquibacillus sp. a new bacterium isolated from soil saline samples.</title>
        <authorList>
            <person name="Galisteo C."/>
            <person name="De La Haba R."/>
            <person name="Sanchez-Porro C."/>
            <person name="Ventosa A."/>
        </authorList>
    </citation>
    <scope>NUCLEOTIDE SEQUENCE</scope>
    <source>
        <strain evidence="2">JCM 12387</strain>
    </source>
</reference>
<evidence type="ECO:0000256" key="1">
    <source>
        <dbReference type="SAM" id="Phobius"/>
    </source>
</evidence>
<name>A0A9X3WPC4_9BACI</name>
<feature type="transmembrane region" description="Helical" evidence="1">
    <location>
        <begin position="63"/>
        <end position="87"/>
    </location>
</feature>
<organism evidence="2 3">
    <name type="scientific">Aquibacillus koreensis</name>
    <dbReference type="NCBI Taxonomy" id="279446"/>
    <lineage>
        <taxon>Bacteria</taxon>
        <taxon>Bacillati</taxon>
        <taxon>Bacillota</taxon>
        <taxon>Bacilli</taxon>
        <taxon>Bacillales</taxon>
        <taxon>Bacillaceae</taxon>
        <taxon>Aquibacillus</taxon>
    </lineage>
</organism>
<feature type="transmembrane region" description="Helical" evidence="1">
    <location>
        <begin position="29"/>
        <end position="51"/>
    </location>
</feature>
<keyword evidence="1" id="KW-0472">Membrane</keyword>
<feature type="transmembrane region" description="Helical" evidence="1">
    <location>
        <begin position="93"/>
        <end position="111"/>
    </location>
</feature>
<comment type="caution">
    <text evidence="2">The sequence shown here is derived from an EMBL/GenBank/DDBJ whole genome shotgun (WGS) entry which is preliminary data.</text>
</comment>
<dbReference type="Proteomes" id="UP001145072">
    <property type="component" value="Unassembled WGS sequence"/>
</dbReference>
<evidence type="ECO:0000313" key="2">
    <source>
        <dbReference type="EMBL" id="MDC3422640.1"/>
    </source>
</evidence>
<gene>
    <name evidence="2" type="ORF">NC661_20000</name>
</gene>
<evidence type="ECO:0000313" key="3">
    <source>
        <dbReference type="Proteomes" id="UP001145072"/>
    </source>
</evidence>
<feature type="transmembrane region" description="Helical" evidence="1">
    <location>
        <begin position="152"/>
        <end position="174"/>
    </location>
</feature>
<keyword evidence="1" id="KW-0812">Transmembrane</keyword>
<dbReference type="EMBL" id="JAMQJZ010000024">
    <property type="protein sequence ID" value="MDC3422640.1"/>
    <property type="molecule type" value="Genomic_DNA"/>
</dbReference>
<protein>
    <submittedName>
        <fullName evidence="2">Uncharacterized protein</fullName>
    </submittedName>
</protein>
<feature type="transmembrane region" description="Helical" evidence="1">
    <location>
        <begin position="118"/>
        <end position="140"/>
    </location>
</feature>
<sequence length="193" mass="20906">MSDKTFGTQDLVKPRHDITSVQYSKTVKLVYGSLLGAIAALLQAAGLFAGIGYAFSIMATGPIVLATVISIRIGLITYVLTTCLLVIIQPTEVFIFLFTTGLLGVSLGIGFKLVRQTAMVTLIGAVSLATGVLSLLYLFQFPILGPSINSELSVKVIAGVVAFSLVYSWIWMRVSMFGFKRMRRFLLGEMVKI</sequence>